<feature type="transmembrane region" description="Helical" evidence="5">
    <location>
        <begin position="12"/>
        <end position="34"/>
    </location>
</feature>
<evidence type="ECO:0000256" key="1">
    <source>
        <dbReference type="ARBA" id="ARBA00004141"/>
    </source>
</evidence>
<dbReference type="GO" id="GO:0004252">
    <property type="term" value="F:serine-type endopeptidase activity"/>
    <property type="evidence" value="ECO:0007669"/>
    <property type="project" value="InterPro"/>
</dbReference>
<feature type="transmembrane region" description="Helical" evidence="5">
    <location>
        <begin position="104"/>
        <end position="124"/>
    </location>
</feature>
<dbReference type="SUPFAM" id="SSF144091">
    <property type="entry name" value="Rhomboid-like"/>
    <property type="match status" value="1"/>
</dbReference>
<dbReference type="EMBL" id="WNDP01000038">
    <property type="protein sequence ID" value="KAF1025508.1"/>
    <property type="molecule type" value="Genomic_DNA"/>
</dbReference>
<feature type="transmembrane region" description="Helical" evidence="5">
    <location>
        <begin position="162"/>
        <end position="184"/>
    </location>
</feature>
<dbReference type="Gene3D" id="1.20.1540.10">
    <property type="entry name" value="Rhomboid-like"/>
    <property type="match status" value="1"/>
</dbReference>
<evidence type="ECO:0000256" key="3">
    <source>
        <dbReference type="ARBA" id="ARBA00022989"/>
    </source>
</evidence>
<dbReference type="NCBIfam" id="TIGR03902">
    <property type="entry name" value="rhom_GG_sort"/>
    <property type="match status" value="1"/>
</dbReference>
<name>A0A833PGB2_ACIBZ</name>
<feature type="transmembrane region" description="Helical" evidence="5">
    <location>
        <begin position="78"/>
        <end position="98"/>
    </location>
</feature>
<sequence>MMQQKHDENLWFIVLSMVFFAVLQLFQNILMYQYDLFWTQPWRWWTAHWVHVGWIHYGLNVLALACLPFLFPNIQQKILIALLVILPPLLSFCFYLFYPQIFAYAGLSGVLHGLFIFCAIVSLQQPQERKFALLVLLLVLGKIAWEFYFGALQTEQLIGHPVLTQAHLLGVIFGSLCAILSRVLHMDVIKHNQHRNALKLKN</sequence>
<organism evidence="7 8">
    <name type="scientific">Acinetobacter bereziniae</name>
    <name type="common">Acinetobacter genomosp. 10</name>
    <dbReference type="NCBI Taxonomy" id="106648"/>
    <lineage>
        <taxon>Bacteria</taxon>
        <taxon>Pseudomonadati</taxon>
        <taxon>Pseudomonadota</taxon>
        <taxon>Gammaproteobacteria</taxon>
        <taxon>Moraxellales</taxon>
        <taxon>Moraxellaceae</taxon>
        <taxon>Acinetobacter</taxon>
    </lineage>
</organism>
<proteinExistence type="predicted"/>
<dbReference type="GO" id="GO:0016020">
    <property type="term" value="C:membrane"/>
    <property type="evidence" value="ECO:0007669"/>
    <property type="project" value="UniProtKB-SubCell"/>
</dbReference>
<dbReference type="InterPro" id="IPR035952">
    <property type="entry name" value="Rhomboid-like_sf"/>
</dbReference>
<feature type="transmembrane region" description="Helical" evidence="5">
    <location>
        <begin position="131"/>
        <end position="150"/>
    </location>
</feature>
<keyword evidence="4 5" id="KW-0472">Membrane</keyword>
<dbReference type="InterPro" id="IPR022764">
    <property type="entry name" value="Peptidase_S54_rhomboid_dom"/>
</dbReference>
<evidence type="ECO:0000256" key="2">
    <source>
        <dbReference type="ARBA" id="ARBA00022692"/>
    </source>
</evidence>
<reference evidence="8" key="1">
    <citation type="journal article" date="2020" name="MBio">
        <title>Horizontal gene transfer to a defensive symbiont with a reduced genome amongst a multipartite beetle microbiome.</title>
        <authorList>
            <person name="Waterworth S.C."/>
            <person name="Florez L.V."/>
            <person name="Rees E.R."/>
            <person name="Hertweck C."/>
            <person name="Kaltenpoth M."/>
            <person name="Kwan J.C."/>
        </authorList>
    </citation>
    <scope>NUCLEOTIDE SEQUENCE [LARGE SCALE GENOMIC DNA]</scope>
</reference>
<keyword evidence="3 5" id="KW-1133">Transmembrane helix</keyword>
<evidence type="ECO:0000259" key="6">
    <source>
        <dbReference type="Pfam" id="PF01694"/>
    </source>
</evidence>
<gene>
    <name evidence="7" type="ORF">GAK29_01855</name>
</gene>
<evidence type="ECO:0000313" key="7">
    <source>
        <dbReference type="EMBL" id="KAF1025508.1"/>
    </source>
</evidence>
<dbReference type="Pfam" id="PF01694">
    <property type="entry name" value="Rhomboid"/>
    <property type="match status" value="1"/>
</dbReference>
<dbReference type="AlphaFoldDB" id="A0A833PGB2"/>
<protein>
    <recommendedName>
        <fullName evidence="6">Peptidase S54 rhomboid domain-containing protein</fullName>
    </recommendedName>
</protein>
<comment type="caution">
    <text evidence="7">The sequence shown here is derived from an EMBL/GenBank/DDBJ whole genome shotgun (WGS) entry which is preliminary data.</text>
</comment>
<accession>A0A833PGB2</accession>
<dbReference type="Proteomes" id="UP000490535">
    <property type="component" value="Unassembled WGS sequence"/>
</dbReference>
<evidence type="ECO:0000313" key="8">
    <source>
        <dbReference type="Proteomes" id="UP000490535"/>
    </source>
</evidence>
<evidence type="ECO:0000256" key="5">
    <source>
        <dbReference type="SAM" id="Phobius"/>
    </source>
</evidence>
<dbReference type="InterPro" id="IPR023826">
    <property type="entry name" value="Rhom-like_SP_proteobac"/>
</dbReference>
<feature type="domain" description="Peptidase S54 rhomboid" evidence="6">
    <location>
        <begin position="40"/>
        <end position="180"/>
    </location>
</feature>
<evidence type="ECO:0000256" key="4">
    <source>
        <dbReference type="ARBA" id="ARBA00023136"/>
    </source>
</evidence>
<keyword evidence="2 5" id="KW-0812">Transmembrane</keyword>
<feature type="transmembrane region" description="Helical" evidence="5">
    <location>
        <begin position="54"/>
        <end position="71"/>
    </location>
</feature>
<comment type="subcellular location">
    <subcellularLocation>
        <location evidence="1">Membrane</location>
        <topology evidence="1">Multi-pass membrane protein</topology>
    </subcellularLocation>
</comment>